<dbReference type="AlphaFoldDB" id="A0A4V1IQ43"/>
<reference evidence="3" key="1">
    <citation type="journal article" date="2018" name="Nat. Microbiol.">
        <title>Leveraging single-cell genomics to expand the fungal tree of life.</title>
        <authorList>
            <person name="Ahrendt S.R."/>
            <person name="Quandt C.A."/>
            <person name="Ciobanu D."/>
            <person name="Clum A."/>
            <person name="Salamov A."/>
            <person name="Andreopoulos B."/>
            <person name="Cheng J.F."/>
            <person name="Woyke T."/>
            <person name="Pelin A."/>
            <person name="Henrissat B."/>
            <person name="Reynolds N.K."/>
            <person name="Benny G.L."/>
            <person name="Smith M.E."/>
            <person name="James T.Y."/>
            <person name="Grigoriev I.V."/>
        </authorList>
    </citation>
    <scope>NUCLEOTIDE SEQUENCE [LARGE SCALE GENOMIC DNA]</scope>
</reference>
<keyword evidence="3" id="KW-1185">Reference proteome</keyword>
<gene>
    <name evidence="2" type="ORF">BDK51DRAFT_52592</name>
</gene>
<name>A0A4V1IQ43_9FUNG</name>
<evidence type="ECO:0000313" key="2">
    <source>
        <dbReference type="EMBL" id="RKO85257.1"/>
    </source>
</evidence>
<dbReference type="EMBL" id="KZ999254">
    <property type="protein sequence ID" value="RKO85257.1"/>
    <property type="molecule type" value="Genomic_DNA"/>
</dbReference>
<organism evidence="2 3">
    <name type="scientific">Blyttiomyces helicus</name>
    <dbReference type="NCBI Taxonomy" id="388810"/>
    <lineage>
        <taxon>Eukaryota</taxon>
        <taxon>Fungi</taxon>
        <taxon>Fungi incertae sedis</taxon>
        <taxon>Chytridiomycota</taxon>
        <taxon>Chytridiomycota incertae sedis</taxon>
        <taxon>Chytridiomycetes</taxon>
        <taxon>Chytridiomycetes incertae sedis</taxon>
        <taxon>Blyttiomyces</taxon>
    </lineage>
</organism>
<proteinExistence type="predicted"/>
<feature type="region of interest" description="Disordered" evidence="1">
    <location>
        <begin position="77"/>
        <end position="143"/>
    </location>
</feature>
<accession>A0A4V1IQ43</accession>
<protein>
    <submittedName>
        <fullName evidence="2">Uncharacterized protein</fullName>
    </submittedName>
</protein>
<evidence type="ECO:0000313" key="3">
    <source>
        <dbReference type="Proteomes" id="UP000269721"/>
    </source>
</evidence>
<dbReference type="Proteomes" id="UP000269721">
    <property type="component" value="Unassembled WGS sequence"/>
</dbReference>
<evidence type="ECO:0000256" key="1">
    <source>
        <dbReference type="SAM" id="MobiDB-lite"/>
    </source>
</evidence>
<sequence>MPFFSDSHIISGRAEGAKKEIKRAAWMVAMVMNGWLSEAMGLDENAFVPTRPTQLDLFKRARFPTLPREALSRIPLQNRFHSHSAKDLPNKNVPALPRRVRKPRRSVAPPPLVVTRSPKKLPKKHPRTAKSHKHHVSPRRTWSAVNQIPVAPRPAKPPPALDSTLDVSNPDSFQALIDALGIDPYATFLPQAGPPSPPYSPADPFGLCEQDEELDRELDAAFEGIDLDDEEDPEAESW</sequence>
<feature type="compositionally biased region" description="Basic residues" evidence="1">
    <location>
        <begin position="117"/>
        <end position="138"/>
    </location>
</feature>